<dbReference type="RefSeq" id="WP_120684939.1">
    <property type="nucleotide sequence ID" value="NZ_RBAL01000032.1"/>
</dbReference>
<gene>
    <name evidence="1" type="ORF">D7294_29845</name>
</gene>
<comment type="caution">
    <text evidence="1">The sequence shown here is derived from an EMBL/GenBank/DDBJ whole genome shotgun (WGS) entry which is preliminary data.</text>
</comment>
<dbReference type="Pfam" id="PF19698">
    <property type="entry name" value="DUF6197"/>
    <property type="match status" value="1"/>
</dbReference>
<dbReference type="OrthoDB" id="4239485at2"/>
<protein>
    <submittedName>
        <fullName evidence="1">Uncharacterized protein</fullName>
    </submittedName>
</protein>
<evidence type="ECO:0000313" key="1">
    <source>
        <dbReference type="EMBL" id="RKN36682.1"/>
    </source>
</evidence>
<reference evidence="1 2" key="1">
    <citation type="journal article" date="2014" name="Int. J. Syst. Evol. Microbiol.">
        <title>Streptomyces hoynatensis sp. nov., isolated from deep marine sediment.</title>
        <authorList>
            <person name="Veyisoglu A."/>
            <person name="Sahin N."/>
        </authorList>
    </citation>
    <scope>NUCLEOTIDE SEQUENCE [LARGE SCALE GENOMIC DNA]</scope>
    <source>
        <strain evidence="1 2">KCTC 29097</strain>
    </source>
</reference>
<sequence length="186" mass="19747">MAPLTHTPAASRAAPEQNTPAAALDLETRLALTDAAMTLWLEETLLRAGIDAAHAETALSPADFSTEALTAYAARTRPARPLPDLYPTPVAAVLQRAARRLETDGWCRGATRDATGARCLYGALRAEARDRRQETAALDVLLEAIRRDVDPDAASVPAANDACISGPREAVRLLEAAAILADARGW</sequence>
<dbReference type="Proteomes" id="UP000272474">
    <property type="component" value="Unassembled WGS sequence"/>
</dbReference>
<dbReference type="EMBL" id="RBAL01000032">
    <property type="protein sequence ID" value="RKN36682.1"/>
    <property type="molecule type" value="Genomic_DNA"/>
</dbReference>
<accession>A0A3A9YI09</accession>
<dbReference type="AlphaFoldDB" id="A0A3A9YI09"/>
<evidence type="ECO:0000313" key="2">
    <source>
        <dbReference type="Proteomes" id="UP000272474"/>
    </source>
</evidence>
<keyword evidence="2" id="KW-1185">Reference proteome</keyword>
<proteinExistence type="predicted"/>
<organism evidence="1 2">
    <name type="scientific">Streptomyces hoynatensis</name>
    <dbReference type="NCBI Taxonomy" id="1141874"/>
    <lineage>
        <taxon>Bacteria</taxon>
        <taxon>Bacillati</taxon>
        <taxon>Actinomycetota</taxon>
        <taxon>Actinomycetes</taxon>
        <taxon>Kitasatosporales</taxon>
        <taxon>Streptomycetaceae</taxon>
        <taxon>Streptomyces</taxon>
    </lineage>
</organism>
<dbReference type="InterPro" id="IPR045677">
    <property type="entry name" value="DUF6197"/>
</dbReference>
<name>A0A3A9YI09_9ACTN</name>